<keyword evidence="1" id="KW-0472">Membrane</keyword>
<evidence type="ECO:0000259" key="2">
    <source>
        <dbReference type="Pfam" id="PF18902"/>
    </source>
</evidence>
<feature type="domain" description="DUF5658" evidence="2">
    <location>
        <begin position="20"/>
        <end position="106"/>
    </location>
</feature>
<dbReference type="EMBL" id="JBHTLT010000008">
    <property type="protein sequence ID" value="MFD1203769.1"/>
    <property type="molecule type" value="Genomic_DNA"/>
</dbReference>
<keyword evidence="4" id="KW-1185">Reference proteome</keyword>
<dbReference type="Proteomes" id="UP001597231">
    <property type="component" value="Unassembled WGS sequence"/>
</dbReference>
<feature type="transmembrane region" description="Helical" evidence="1">
    <location>
        <begin position="56"/>
        <end position="73"/>
    </location>
</feature>
<reference evidence="4" key="1">
    <citation type="journal article" date="2019" name="Int. J. Syst. Evol. Microbiol.">
        <title>The Global Catalogue of Microorganisms (GCM) 10K type strain sequencing project: providing services to taxonomists for standard genome sequencing and annotation.</title>
        <authorList>
            <consortium name="The Broad Institute Genomics Platform"/>
            <consortium name="The Broad Institute Genome Sequencing Center for Infectious Disease"/>
            <person name="Wu L."/>
            <person name="Ma J."/>
        </authorList>
    </citation>
    <scope>NUCLEOTIDE SEQUENCE [LARGE SCALE GENOMIC DNA]</scope>
    <source>
        <strain evidence="4">CCUG 53915</strain>
    </source>
</reference>
<dbReference type="InterPro" id="IPR043717">
    <property type="entry name" value="DUF5658"/>
</dbReference>
<sequence>MENVKTLPNARQRMYNISFLLFCLCLLDAIFTDIGLRNGFIQEANPFMRSIYNSSILLFYVVKTLLPLSLLYLSTILQPKLYLRFMMIGALILYVIILSSHLLWIILISLKIG</sequence>
<name>A0ABW3TU57_9BACL</name>
<evidence type="ECO:0000313" key="4">
    <source>
        <dbReference type="Proteomes" id="UP001597231"/>
    </source>
</evidence>
<dbReference type="RefSeq" id="WP_336823431.1">
    <property type="nucleotide sequence ID" value="NZ_JBHTLT010000008.1"/>
</dbReference>
<feature type="transmembrane region" description="Helical" evidence="1">
    <location>
        <begin position="85"/>
        <end position="110"/>
    </location>
</feature>
<proteinExistence type="predicted"/>
<accession>A0ABW3TU57</accession>
<dbReference type="Pfam" id="PF18902">
    <property type="entry name" value="DUF5658"/>
    <property type="match status" value="1"/>
</dbReference>
<gene>
    <name evidence="3" type="ORF">ACFQ38_01305</name>
</gene>
<evidence type="ECO:0000313" key="3">
    <source>
        <dbReference type="EMBL" id="MFD1203769.1"/>
    </source>
</evidence>
<evidence type="ECO:0000256" key="1">
    <source>
        <dbReference type="SAM" id="Phobius"/>
    </source>
</evidence>
<keyword evidence="1" id="KW-0812">Transmembrane</keyword>
<organism evidence="3 4">
    <name type="scientific">Sporosarcina contaminans</name>
    <dbReference type="NCBI Taxonomy" id="633403"/>
    <lineage>
        <taxon>Bacteria</taxon>
        <taxon>Bacillati</taxon>
        <taxon>Bacillota</taxon>
        <taxon>Bacilli</taxon>
        <taxon>Bacillales</taxon>
        <taxon>Caryophanaceae</taxon>
        <taxon>Sporosarcina</taxon>
    </lineage>
</organism>
<keyword evidence="1" id="KW-1133">Transmembrane helix</keyword>
<comment type="caution">
    <text evidence="3">The sequence shown here is derived from an EMBL/GenBank/DDBJ whole genome shotgun (WGS) entry which is preliminary data.</text>
</comment>
<protein>
    <submittedName>
        <fullName evidence="3">DUF5658 family protein</fullName>
    </submittedName>
</protein>